<dbReference type="AlphaFoldDB" id="A0A3B0RP43"/>
<feature type="domain" description="KilA-N DNA-binding" evidence="1">
    <location>
        <begin position="14"/>
        <end position="99"/>
    </location>
</feature>
<protein>
    <recommendedName>
        <fullName evidence="1">KilA-N DNA-binding domain-containing protein</fullName>
    </recommendedName>
</protein>
<accession>A0A3B0RP43</accession>
<sequence length="177" mass="21141">MSKKITIPEEIITNKIYFIREQKVMLDRDLAVLYSVKNIRLREQVKRNIEKFPEHFMFRLTKEEVEIMLSQNAIPSKRHLGGSLPYVFTEHGILQLANVLRSERATQMSIKIIELFVKMREQLMDNLNIKLEIENIKKKLSNHSKNIELVFNYLDELIEKKENQKPRTKIGYKKNRK</sequence>
<proteinExistence type="predicted"/>
<name>A0A3B0RP43_9ZZZZ</name>
<evidence type="ECO:0000313" key="2">
    <source>
        <dbReference type="EMBL" id="VAV85345.1"/>
    </source>
</evidence>
<organism evidence="2">
    <name type="scientific">hydrothermal vent metagenome</name>
    <dbReference type="NCBI Taxonomy" id="652676"/>
    <lineage>
        <taxon>unclassified sequences</taxon>
        <taxon>metagenomes</taxon>
        <taxon>ecological metagenomes</taxon>
    </lineage>
</organism>
<dbReference type="EMBL" id="UOEB01000218">
    <property type="protein sequence ID" value="VAV85345.1"/>
    <property type="molecule type" value="Genomic_DNA"/>
</dbReference>
<dbReference type="InterPro" id="IPR018873">
    <property type="entry name" value="KilA-N_DNA-bd_domain"/>
</dbReference>
<evidence type="ECO:0000259" key="1">
    <source>
        <dbReference type="Pfam" id="PF10543"/>
    </source>
</evidence>
<gene>
    <name evidence="2" type="ORF">MNBD_BACTEROID02-1098</name>
</gene>
<reference evidence="2" key="1">
    <citation type="submission" date="2018-06" db="EMBL/GenBank/DDBJ databases">
        <authorList>
            <person name="Zhirakovskaya E."/>
        </authorList>
    </citation>
    <scope>NUCLEOTIDE SEQUENCE</scope>
</reference>
<dbReference type="Pfam" id="PF10543">
    <property type="entry name" value="ORF6N"/>
    <property type="match status" value="1"/>
</dbReference>